<dbReference type="GO" id="GO:0016853">
    <property type="term" value="F:isomerase activity"/>
    <property type="evidence" value="ECO:0007669"/>
    <property type="project" value="UniProtKB-KW"/>
</dbReference>
<name>A0ABZ3J286_SPOA4</name>
<evidence type="ECO:0000313" key="3">
    <source>
        <dbReference type="EMBL" id="XFO72193.1"/>
    </source>
</evidence>
<sequence length="270" mass="30554">MKLAYTIGTPDTNGKMLAYCGKSEDVLASLREIGYQGLELFVRDPMSMDTQVFSRLVERYGFEVPAIGTGPVVSEDKLTFTAETESVRNMAIERTKSIIDFAALFQAQVNIGKLRGNIQVANASQSREWMRNAFATVCDYAGKKGIKVTFEPQNRFVINNLNTTQQAVAWIRELQIPNLYMMLDVFHMNIEDKSIIASIIEAKDYNIHLHFADNNRGVPGAGHINFPEIIRVLKALNYNHYISIEIDQIPDSYHAAKESLEYLNHIIKED</sequence>
<dbReference type="PANTHER" id="PTHR43489">
    <property type="entry name" value="ISOMERASE"/>
    <property type="match status" value="1"/>
</dbReference>
<keyword evidence="4" id="KW-1185">Reference proteome</keyword>
<evidence type="ECO:0000256" key="1">
    <source>
        <dbReference type="ARBA" id="ARBA00023235"/>
    </source>
</evidence>
<dbReference type="InterPro" id="IPR036237">
    <property type="entry name" value="Xyl_isomerase-like_sf"/>
</dbReference>
<evidence type="ECO:0000313" key="4">
    <source>
        <dbReference type="Proteomes" id="UP000216052"/>
    </source>
</evidence>
<accession>A0ABZ3J286</accession>
<evidence type="ECO:0000259" key="2">
    <source>
        <dbReference type="Pfam" id="PF01261"/>
    </source>
</evidence>
<dbReference type="PANTHER" id="PTHR43489:SF7">
    <property type="entry name" value="3-DEHYDRO-D-GULOSIDE 4-EPIMERASE-RELATED"/>
    <property type="match status" value="1"/>
</dbReference>
<proteinExistence type="predicted"/>
<dbReference type="InterPro" id="IPR050417">
    <property type="entry name" value="Sugar_Epim/Isomerase"/>
</dbReference>
<dbReference type="SUPFAM" id="SSF51658">
    <property type="entry name" value="Xylose isomerase-like"/>
    <property type="match status" value="1"/>
</dbReference>
<dbReference type="EC" id="5.1.3.-" evidence="3"/>
<protein>
    <submittedName>
        <fullName evidence="3">5-keto-L-gluconate epimerase</fullName>
        <ecNumber evidence="3">5.1.3.-</ecNumber>
    </submittedName>
</protein>
<dbReference type="Proteomes" id="UP000216052">
    <property type="component" value="Chromosome"/>
</dbReference>
<dbReference type="EMBL" id="CP155571">
    <property type="protein sequence ID" value="XFO72193.1"/>
    <property type="molecule type" value="Genomic_DNA"/>
</dbReference>
<keyword evidence="1 3" id="KW-0413">Isomerase</keyword>
<organism evidence="3 4">
    <name type="scientific">Sporomusa acidovorans (strain ATCC 49682 / DSM 3132 / Mol)</name>
    <dbReference type="NCBI Taxonomy" id="1123286"/>
    <lineage>
        <taxon>Bacteria</taxon>
        <taxon>Bacillati</taxon>
        <taxon>Bacillota</taxon>
        <taxon>Negativicutes</taxon>
        <taxon>Selenomonadales</taxon>
        <taxon>Sporomusaceae</taxon>
        <taxon>Sporomusa</taxon>
    </lineage>
</organism>
<feature type="domain" description="Xylose isomerase-like TIM barrel" evidence="2">
    <location>
        <begin position="28"/>
        <end position="263"/>
    </location>
</feature>
<dbReference type="Gene3D" id="3.20.20.150">
    <property type="entry name" value="Divalent-metal-dependent TIM barrel enzymes"/>
    <property type="match status" value="1"/>
</dbReference>
<gene>
    <name evidence="3" type="primary">iolO_2</name>
    <name evidence="3" type="ORF">SPACI_022390</name>
</gene>
<reference evidence="3" key="1">
    <citation type="submission" date="2024-05" db="EMBL/GenBank/DDBJ databases">
        <title>Isolation and characterization of Sporomusa carbonis sp. nov., a carboxydotrophic hydrogenogen in the genus of Sporomusa isolated from a charcoal burning pile.</title>
        <authorList>
            <person name="Boeer T."/>
            <person name="Rosenbaum F."/>
            <person name="Eysell L."/>
            <person name="Mueller V."/>
            <person name="Daniel R."/>
            <person name="Poehlein A."/>
        </authorList>
    </citation>
    <scope>NUCLEOTIDE SEQUENCE [LARGE SCALE GENOMIC DNA]</scope>
    <source>
        <strain evidence="3">DSM 3132</strain>
    </source>
</reference>
<dbReference type="RefSeq" id="WP_093797213.1">
    <property type="nucleotide sequence ID" value="NZ_CP155571.1"/>
</dbReference>
<dbReference type="Pfam" id="PF01261">
    <property type="entry name" value="AP_endonuc_2"/>
    <property type="match status" value="1"/>
</dbReference>
<dbReference type="InterPro" id="IPR013022">
    <property type="entry name" value="Xyl_isomerase-like_TIM-brl"/>
</dbReference>